<sequence length="565" mass="63452">MSHNPTPASVPIENSALDSVEAAKAKQNSLRERLAARRQLLASVTHSTKTSSSASLLTNNSSTGIGSINKPFNVNQSTVSVIENALKRKLGDNNITSVSSDTLSVHSQSNITSLSGLLNSSSSSCDNIGKCPCHKSQNVSTIDSKQSDHSCNLLDKSCNSIQQLKTSHQHVIHTSETTPIDCERKSNFSNIRKQCENNGSISDRNKRPPNDKCNHHQSTIKETNHEIEFDLENLLGAETIREKESKRIREEERFLTERFRTQGESLGDCSFLNTCFHVDTCKYVHYTIDYTDSVNQQLDGGVANRNVLNNKKNNQNDNSSTTNTMSSSSLSVSSSQINTSSIDSIDDGVSWINCDIRLINMSILGKFAVIMADPPWDIHMELPYGTMSDDEMRRLDIPCLQDDGYIFLWVTGRAMELGRECLRLWGYERVDEIIWVKTNQLQRLIRTGRTGHWLNHGKEHCLVGGVNRGLDCDIIVSEVRETSHKPDEIYGIIERLSPGTRKLELFGRPHNLQPNCVFHFCFNLLTKKYHRITLGNQLDGTYLVDPAVVERFKKHYPNGLDIKVK</sequence>
<proteinExistence type="inferred from homology"/>
<evidence type="ECO:0000256" key="7">
    <source>
        <dbReference type="SAM" id="MobiDB-lite"/>
    </source>
</evidence>
<evidence type="ECO:0000256" key="4">
    <source>
        <dbReference type="ARBA" id="ARBA00022691"/>
    </source>
</evidence>
<dbReference type="Pfam" id="PF05063">
    <property type="entry name" value="MT-A70"/>
    <property type="match status" value="1"/>
</dbReference>
<dbReference type="GO" id="GO:0036396">
    <property type="term" value="C:RNA N6-methyladenosine methyltransferase complex"/>
    <property type="evidence" value="ECO:0007669"/>
    <property type="project" value="TreeGrafter"/>
</dbReference>
<dbReference type="GO" id="GO:0032259">
    <property type="term" value="P:methylation"/>
    <property type="evidence" value="ECO:0007669"/>
    <property type="project" value="UniProtKB-KW"/>
</dbReference>
<dbReference type="PANTHER" id="PTHR12829:SF7">
    <property type="entry name" value="N6-ADENOSINE-METHYLTRANSFERASE CATALYTIC SUBUNIT"/>
    <property type="match status" value="1"/>
</dbReference>
<keyword evidence="9" id="KW-1185">Reference proteome</keyword>
<keyword evidence="2 8" id="KW-0489">Methyltransferase</keyword>
<gene>
    <name evidence="8" type="ORF">DC041_0005675</name>
</gene>
<dbReference type="PROSITE" id="PS51143">
    <property type="entry name" value="MT_A70"/>
    <property type="match status" value="1"/>
</dbReference>
<evidence type="ECO:0000313" key="9">
    <source>
        <dbReference type="Proteomes" id="UP000290809"/>
    </source>
</evidence>
<dbReference type="GO" id="GO:0005634">
    <property type="term" value="C:nucleus"/>
    <property type="evidence" value="ECO:0007669"/>
    <property type="project" value="TreeGrafter"/>
</dbReference>
<evidence type="ECO:0000256" key="3">
    <source>
        <dbReference type="ARBA" id="ARBA00022679"/>
    </source>
</evidence>
<accession>A0A430QEG7</accession>
<evidence type="ECO:0000313" key="8">
    <source>
        <dbReference type="EMBL" id="RTG86110.1"/>
    </source>
</evidence>
<dbReference type="AlphaFoldDB" id="A0A430QEG7"/>
<comment type="caution">
    <text evidence="8">The sequence shown here is derived from an EMBL/GenBank/DDBJ whole genome shotgun (WGS) entry which is preliminary data.</text>
</comment>
<evidence type="ECO:0000256" key="1">
    <source>
        <dbReference type="ARBA" id="ARBA00012160"/>
    </source>
</evidence>
<protein>
    <recommendedName>
        <fullName evidence="1">mRNA m(6)A methyltransferase</fullName>
        <ecNumber evidence="1">2.1.1.348</ecNumber>
    </recommendedName>
</protein>
<keyword evidence="3 8" id="KW-0808">Transferase</keyword>
<feature type="region of interest" description="Disordered" evidence="7">
    <location>
        <begin position="306"/>
        <end position="330"/>
    </location>
</feature>
<organism evidence="8 9">
    <name type="scientific">Schistosoma bovis</name>
    <name type="common">Blood fluke</name>
    <dbReference type="NCBI Taxonomy" id="6184"/>
    <lineage>
        <taxon>Eukaryota</taxon>
        <taxon>Metazoa</taxon>
        <taxon>Spiralia</taxon>
        <taxon>Lophotrochozoa</taxon>
        <taxon>Platyhelminthes</taxon>
        <taxon>Trematoda</taxon>
        <taxon>Digenea</taxon>
        <taxon>Strigeidida</taxon>
        <taxon>Schistosomatoidea</taxon>
        <taxon>Schistosomatidae</taxon>
        <taxon>Schistosoma</taxon>
    </lineage>
</organism>
<feature type="region of interest" description="Disordered" evidence="7">
    <location>
        <begin position="195"/>
        <end position="216"/>
    </location>
</feature>
<dbReference type="GO" id="GO:0001734">
    <property type="term" value="F:mRNA m(6)A methyltransferase activity"/>
    <property type="evidence" value="ECO:0007669"/>
    <property type="project" value="UniProtKB-EC"/>
</dbReference>
<feature type="compositionally biased region" description="Basic and acidic residues" evidence="7">
    <location>
        <begin position="203"/>
        <end position="214"/>
    </location>
</feature>
<reference evidence="8 9" key="1">
    <citation type="journal article" date="2019" name="PLoS Pathog.">
        <title>Genome sequence of the bovine parasite Schistosoma bovis Tanzania.</title>
        <authorList>
            <person name="Oey H."/>
            <person name="Zakrzewski M."/>
            <person name="Gobert G."/>
            <person name="Gravermann K."/>
            <person name="Stoye J."/>
            <person name="Jones M."/>
            <person name="Mcmanus D."/>
            <person name="Krause L."/>
        </authorList>
    </citation>
    <scope>NUCLEOTIDE SEQUENCE [LARGE SCALE GENOMIC DNA]</scope>
    <source>
        <strain evidence="8 9">TAN1997</strain>
    </source>
</reference>
<dbReference type="InterPro" id="IPR029063">
    <property type="entry name" value="SAM-dependent_MTases_sf"/>
</dbReference>
<keyword evidence="4" id="KW-0949">S-adenosyl-L-methionine</keyword>
<name>A0A430QEG7_SCHBO</name>
<comment type="similarity">
    <text evidence="6">Belongs to the MT-A70-like family.</text>
</comment>
<dbReference type="EMBL" id="QMKO01001857">
    <property type="protein sequence ID" value="RTG86110.1"/>
    <property type="molecule type" value="Genomic_DNA"/>
</dbReference>
<dbReference type="STRING" id="6184.A0A430QEG7"/>
<dbReference type="InterPro" id="IPR007757">
    <property type="entry name" value="MT-A70-like"/>
</dbReference>
<comment type="catalytic activity">
    <reaction evidence="5">
        <text>an adenosine in mRNA + S-adenosyl-L-methionine = an N(6)-methyladenosine in mRNA + S-adenosyl-L-homocysteine + H(+)</text>
        <dbReference type="Rhea" id="RHEA:55584"/>
        <dbReference type="Rhea" id="RHEA-COMP:12414"/>
        <dbReference type="Rhea" id="RHEA-COMP:12417"/>
        <dbReference type="ChEBI" id="CHEBI:15378"/>
        <dbReference type="ChEBI" id="CHEBI:57856"/>
        <dbReference type="ChEBI" id="CHEBI:59789"/>
        <dbReference type="ChEBI" id="CHEBI:74411"/>
        <dbReference type="ChEBI" id="CHEBI:74449"/>
        <dbReference type="EC" id="2.1.1.348"/>
    </reaction>
</comment>
<dbReference type="SUPFAM" id="SSF53335">
    <property type="entry name" value="S-adenosyl-L-methionine-dependent methyltransferases"/>
    <property type="match status" value="1"/>
</dbReference>
<dbReference type="Proteomes" id="UP000290809">
    <property type="component" value="Unassembled WGS sequence"/>
</dbReference>
<evidence type="ECO:0000256" key="6">
    <source>
        <dbReference type="PROSITE-ProRule" id="PRU00489"/>
    </source>
</evidence>
<dbReference type="PANTHER" id="PTHR12829">
    <property type="entry name" value="N6-ADENOSINE-METHYLTRANSFERASE"/>
    <property type="match status" value="1"/>
</dbReference>
<evidence type="ECO:0000256" key="2">
    <source>
        <dbReference type="ARBA" id="ARBA00022603"/>
    </source>
</evidence>
<dbReference type="EC" id="2.1.1.348" evidence="1"/>
<evidence type="ECO:0000256" key="5">
    <source>
        <dbReference type="ARBA" id="ARBA00048957"/>
    </source>
</evidence>